<evidence type="ECO:0000313" key="1">
    <source>
        <dbReference type="EMBL" id="KAA9379675.1"/>
    </source>
</evidence>
<dbReference type="EMBL" id="VYTZ01000003">
    <property type="protein sequence ID" value="KAA9379675.1"/>
    <property type="molecule type" value="Genomic_DNA"/>
</dbReference>
<gene>
    <name evidence="1" type="ORF">F5972_08465</name>
</gene>
<accession>A0A5J5K4Z8</accession>
<evidence type="ECO:0000313" key="2">
    <source>
        <dbReference type="Proteomes" id="UP000327011"/>
    </source>
</evidence>
<dbReference type="RefSeq" id="WP_150932864.1">
    <property type="nucleotide sequence ID" value="NZ_VYTZ01000003.1"/>
</dbReference>
<dbReference type="AlphaFoldDB" id="A0A5J5K4Z8"/>
<reference evidence="1 2" key="1">
    <citation type="submission" date="2019-09" db="EMBL/GenBank/DDBJ databases">
        <title>Screening of Novel Bioactive Compounds from Soil-Associated.</title>
        <authorList>
            <person name="Gong X."/>
        </authorList>
    </citation>
    <scope>NUCLEOTIDE SEQUENCE [LARGE SCALE GENOMIC DNA]</scope>
    <source>
        <strain evidence="1 2">Gxj-6</strain>
    </source>
</reference>
<keyword evidence="2" id="KW-1185">Reference proteome</keyword>
<organism evidence="1 2">
    <name type="scientific">Microbispora cellulosiformans</name>
    <dbReference type="NCBI Taxonomy" id="2614688"/>
    <lineage>
        <taxon>Bacteria</taxon>
        <taxon>Bacillati</taxon>
        <taxon>Actinomycetota</taxon>
        <taxon>Actinomycetes</taxon>
        <taxon>Streptosporangiales</taxon>
        <taxon>Streptosporangiaceae</taxon>
        <taxon>Microbispora</taxon>
    </lineage>
</organism>
<protein>
    <submittedName>
        <fullName evidence="1">Uncharacterized protein</fullName>
    </submittedName>
</protein>
<name>A0A5J5K4Z8_9ACTN</name>
<sequence>MTDVTTWQALPREDNPMESDLGVWQIVDTPARPGQPPLVVDVTACPNGRVVADLIVAAVQATAPAALAPRRTPGAGRGWRDAPDCAACGDTGLHPQAGPGVPCACKRGRRLAELHQAARGCEVDHPDDEPLPPYGGAASSRFNPLEAVTLVPAAGKGQTP</sequence>
<proteinExistence type="predicted"/>
<comment type="caution">
    <text evidence="1">The sequence shown here is derived from an EMBL/GenBank/DDBJ whole genome shotgun (WGS) entry which is preliminary data.</text>
</comment>
<dbReference type="Proteomes" id="UP000327011">
    <property type="component" value="Unassembled WGS sequence"/>
</dbReference>